<keyword evidence="2" id="KW-0808">Transferase</keyword>
<sequence length="278" mass="32542">MVNKMSEIFYTAHLMGGLGNQMFQIAHTICQGWKNNVETKFRPLSFTPMQANQPTKYLDNVFKHVKFTNNISNVKQISSGWRYSPINPTKNISVEFFGYFQSNKNFLGYDEKIIELFRPSVEFINKIKIKYPEITNKKTVSLHIRRGDYLTVSNVLPVIDKSYIDECIKQNGDYDTLFIFSDDKEWVKENLSYPNQIIVSGIEDYEELWLISLCKNNIMSNSSFSWWGSFLNENKNKKVFVPSIWFGPSGESSYQDIYLKEWIKINVNFLDGKLIFLK</sequence>
<dbReference type="Pfam" id="PF01531">
    <property type="entry name" value="Glyco_transf_11"/>
    <property type="match status" value="1"/>
</dbReference>
<organism evidence="3">
    <name type="scientific">uncultured Caudovirales phage</name>
    <dbReference type="NCBI Taxonomy" id="2100421"/>
    <lineage>
        <taxon>Viruses</taxon>
        <taxon>Duplodnaviria</taxon>
        <taxon>Heunggongvirae</taxon>
        <taxon>Uroviricota</taxon>
        <taxon>Caudoviricetes</taxon>
        <taxon>Peduoviridae</taxon>
        <taxon>Maltschvirus</taxon>
        <taxon>Maltschvirus maltsch</taxon>
    </lineage>
</organism>
<evidence type="ECO:0000256" key="1">
    <source>
        <dbReference type="ARBA" id="ARBA00022676"/>
    </source>
</evidence>
<dbReference type="GO" id="GO:0005975">
    <property type="term" value="P:carbohydrate metabolic process"/>
    <property type="evidence" value="ECO:0007669"/>
    <property type="project" value="InterPro"/>
</dbReference>
<dbReference type="EMBL" id="LR796235">
    <property type="protein sequence ID" value="CAB4130330.1"/>
    <property type="molecule type" value="Genomic_DNA"/>
</dbReference>
<dbReference type="GO" id="GO:0008107">
    <property type="term" value="F:galactoside 2-alpha-L-fucosyltransferase activity"/>
    <property type="evidence" value="ECO:0007669"/>
    <property type="project" value="InterPro"/>
</dbReference>
<name>A0A6J5LBQ6_9CAUD</name>
<dbReference type="PANTHER" id="PTHR11927:SF9">
    <property type="entry name" value="L-FUCOSYLTRANSFERASE"/>
    <property type="match status" value="1"/>
</dbReference>
<dbReference type="Gene3D" id="3.40.50.11350">
    <property type="match status" value="1"/>
</dbReference>
<dbReference type="InterPro" id="IPR002516">
    <property type="entry name" value="Glyco_trans_11"/>
</dbReference>
<dbReference type="PANTHER" id="PTHR11927">
    <property type="entry name" value="GALACTOSIDE 2-L-FUCOSYLTRANSFERASE"/>
    <property type="match status" value="1"/>
</dbReference>
<reference evidence="3" key="1">
    <citation type="submission" date="2020-04" db="EMBL/GenBank/DDBJ databases">
        <authorList>
            <person name="Chiriac C."/>
            <person name="Salcher M."/>
            <person name="Ghai R."/>
            <person name="Kavagutti S V."/>
        </authorList>
    </citation>
    <scope>NUCLEOTIDE SEQUENCE</scope>
</reference>
<evidence type="ECO:0000256" key="2">
    <source>
        <dbReference type="ARBA" id="ARBA00022679"/>
    </source>
</evidence>
<evidence type="ECO:0000313" key="3">
    <source>
        <dbReference type="EMBL" id="CAB4130330.1"/>
    </source>
</evidence>
<dbReference type="GO" id="GO:0016020">
    <property type="term" value="C:membrane"/>
    <property type="evidence" value="ECO:0007669"/>
    <property type="project" value="InterPro"/>
</dbReference>
<proteinExistence type="predicted"/>
<dbReference type="CDD" id="cd11301">
    <property type="entry name" value="Fut1_Fut2_like"/>
    <property type="match status" value="1"/>
</dbReference>
<protein>
    <submittedName>
        <fullName evidence="3">Fut1_Fut2_like domain containing protein</fullName>
    </submittedName>
</protein>
<accession>A0A6J5LBQ6</accession>
<keyword evidence="1" id="KW-0328">Glycosyltransferase</keyword>
<gene>
    <name evidence="3" type="ORF">UFOVP117_370</name>
</gene>